<dbReference type="EMBL" id="JALBCA010000020">
    <property type="protein sequence ID" value="KAI2390045.1"/>
    <property type="molecule type" value="Genomic_DNA"/>
</dbReference>
<sequence>MVSQLQPVPIDDLAKIATETCDKVLADIESYDHEKVSDWSSKIINQVLQTLISATTSSPDSSSTTTTTPPSEPQKLSYRFNVNCTIIQQGLTHESGAKPSSVEETGRRGMHAASGAYWDVKRDGMWTYKYPNGADKGLDLVLNVVWFGV</sequence>
<evidence type="ECO:0000313" key="1">
    <source>
        <dbReference type="EMBL" id="KAI2390045.1"/>
    </source>
</evidence>
<proteinExistence type="predicted"/>
<accession>A0ACB8V1Q2</accession>
<name>A0ACB8V1Q2_9EURO</name>
<comment type="caution">
    <text evidence="1">The sequence shown here is derived from an EMBL/GenBank/DDBJ whole genome shotgun (WGS) entry which is preliminary data.</text>
</comment>
<organism evidence="1">
    <name type="scientific">Ophidiomyces ophidiicola</name>
    <dbReference type="NCBI Taxonomy" id="1387563"/>
    <lineage>
        <taxon>Eukaryota</taxon>
        <taxon>Fungi</taxon>
        <taxon>Dikarya</taxon>
        <taxon>Ascomycota</taxon>
        <taxon>Pezizomycotina</taxon>
        <taxon>Eurotiomycetes</taxon>
        <taxon>Eurotiomycetidae</taxon>
        <taxon>Onygenales</taxon>
        <taxon>Onygenaceae</taxon>
        <taxon>Ophidiomyces</taxon>
    </lineage>
</organism>
<reference evidence="1" key="1">
    <citation type="journal article" date="2022" name="bioRxiv">
        <title>Population genetic analysis of Ophidiomyces ophidiicola, the causative agent of snake fungal disease, indicates recent introductions to the USA.</title>
        <authorList>
            <person name="Ladner J.T."/>
            <person name="Palmer J.M."/>
            <person name="Ettinger C.L."/>
            <person name="Stajich J.E."/>
            <person name="Farrell T.M."/>
            <person name="Glorioso B.M."/>
            <person name="Lawson B."/>
            <person name="Price S.J."/>
            <person name="Stengle A.G."/>
            <person name="Grear D.A."/>
            <person name="Lorch J.M."/>
        </authorList>
    </citation>
    <scope>NUCLEOTIDE SEQUENCE</scope>
    <source>
        <strain evidence="1">NWHC 24266-5</strain>
    </source>
</reference>
<gene>
    <name evidence="1" type="ORF">LOY88_001853</name>
</gene>
<protein>
    <submittedName>
        <fullName evidence="1">Uncharacterized protein</fullName>
    </submittedName>
</protein>